<sequence>MEPDTDGRAVDPLRRHHEQLQPEGGVPTPAALRLEEFQRWLHRARIRSCGQGIQARLPDNVWQCSFTGPTPNGEKDFVVRWTPEGSTRMTASPEVSAVEGLDGSHTAVQAGDTITVTTRPILLQLR</sequence>
<gene>
    <name evidence="2" type="ORF">FB465_2737</name>
</gene>
<feature type="compositionally biased region" description="Basic and acidic residues" evidence="1">
    <location>
        <begin position="1"/>
        <end position="13"/>
    </location>
</feature>
<dbReference type="AlphaFoldDB" id="A0A561EQ39"/>
<protein>
    <submittedName>
        <fullName evidence="2">Uncharacterized protein</fullName>
    </submittedName>
</protein>
<reference evidence="2 3" key="1">
    <citation type="submission" date="2019-06" db="EMBL/GenBank/DDBJ databases">
        <title>Sequencing the genomes of 1000 actinobacteria strains.</title>
        <authorList>
            <person name="Klenk H.-P."/>
        </authorList>
    </citation>
    <scope>NUCLEOTIDE SEQUENCE [LARGE SCALE GENOMIC DNA]</scope>
    <source>
        <strain evidence="2 3">DSM 41649</strain>
    </source>
</reference>
<comment type="caution">
    <text evidence="2">The sequence shown here is derived from an EMBL/GenBank/DDBJ whole genome shotgun (WGS) entry which is preliminary data.</text>
</comment>
<keyword evidence="3" id="KW-1185">Reference proteome</keyword>
<dbReference type="EMBL" id="VIVR01000001">
    <property type="protein sequence ID" value="TWE17699.1"/>
    <property type="molecule type" value="Genomic_DNA"/>
</dbReference>
<feature type="region of interest" description="Disordered" evidence="1">
    <location>
        <begin position="1"/>
        <end position="27"/>
    </location>
</feature>
<proteinExistence type="predicted"/>
<accession>A0A561EQ39</accession>
<evidence type="ECO:0000313" key="3">
    <source>
        <dbReference type="Proteomes" id="UP000318416"/>
    </source>
</evidence>
<evidence type="ECO:0000313" key="2">
    <source>
        <dbReference type="EMBL" id="TWE17699.1"/>
    </source>
</evidence>
<evidence type="ECO:0000256" key="1">
    <source>
        <dbReference type="SAM" id="MobiDB-lite"/>
    </source>
</evidence>
<organism evidence="2 3">
    <name type="scientific">Kitasatospora atroaurantiaca</name>
    <dbReference type="NCBI Taxonomy" id="285545"/>
    <lineage>
        <taxon>Bacteria</taxon>
        <taxon>Bacillati</taxon>
        <taxon>Actinomycetota</taxon>
        <taxon>Actinomycetes</taxon>
        <taxon>Kitasatosporales</taxon>
        <taxon>Streptomycetaceae</taxon>
        <taxon>Kitasatospora</taxon>
    </lineage>
</organism>
<name>A0A561EQ39_9ACTN</name>
<dbReference type="RefSeq" id="WP_145790593.1">
    <property type="nucleotide sequence ID" value="NZ_BAAABR010000048.1"/>
</dbReference>
<dbReference type="Proteomes" id="UP000318416">
    <property type="component" value="Unassembled WGS sequence"/>
</dbReference>
<dbReference type="OrthoDB" id="7180791at2"/>